<dbReference type="Gene3D" id="3.40.50.720">
    <property type="entry name" value="NAD(P)-binding Rossmann-like Domain"/>
    <property type="match status" value="1"/>
</dbReference>
<dbReference type="InParanoid" id="A0A061DTH3"/>
<dbReference type="EMBL" id="CM001879">
    <property type="protein sequence ID" value="EOX96040.1"/>
    <property type="molecule type" value="Genomic_DNA"/>
</dbReference>
<keyword evidence="2" id="KW-0521">NADP</keyword>
<dbReference type="PANTHER" id="PTHR43490">
    <property type="entry name" value="(+)-NEOMENTHOL DEHYDROGENASE"/>
    <property type="match status" value="1"/>
</dbReference>
<sequence>MPPAGDQVWNEIITAQTYELAEECLKKNYYGIKRVVEALAPCLRLSDSASIVNVTSYLGVLQPLSNEWAKGVLSDIESLTGERVEEVLNEFLKDFKEGRMKSDGWPTYIGPTYAQG</sequence>
<dbReference type="InterPro" id="IPR036291">
    <property type="entry name" value="NAD(P)-bd_dom_sf"/>
</dbReference>
<dbReference type="OMA" id="PLSNEWA"/>
<comment type="similarity">
    <text evidence="1">Belongs to the short-chain dehydrogenases/reductases (SDR) family.</text>
</comment>
<dbReference type="Proteomes" id="UP000026915">
    <property type="component" value="Chromosome 1"/>
</dbReference>
<dbReference type="HOGENOM" id="CLU_2101329_0_0_1"/>
<dbReference type="SUPFAM" id="SSF51735">
    <property type="entry name" value="NAD(P)-binding Rossmann-fold domains"/>
    <property type="match status" value="1"/>
</dbReference>
<evidence type="ECO:0000256" key="2">
    <source>
        <dbReference type="ARBA" id="ARBA00022857"/>
    </source>
</evidence>
<keyword evidence="5" id="KW-1185">Reference proteome</keyword>
<gene>
    <name evidence="4" type="ORF">TCM_005390</name>
</gene>
<dbReference type="eggNOG" id="KOG1208">
    <property type="taxonomic scope" value="Eukaryota"/>
</dbReference>
<proteinExistence type="inferred from homology"/>
<keyword evidence="3" id="KW-0560">Oxidoreductase</keyword>
<protein>
    <submittedName>
        <fullName evidence="4">NAD(P)-binding Rossmann-fold superfamily protein, putative</fullName>
    </submittedName>
</protein>
<dbReference type="GO" id="GO:0016491">
    <property type="term" value="F:oxidoreductase activity"/>
    <property type="evidence" value="ECO:0007669"/>
    <property type="project" value="UniProtKB-KW"/>
</dbReference>
<reference evidence="4 5" key="1">
    <citation type="journal article" date="2013" name="Genome Biol.">
        <title>The genome sequence of the most widely cultivated cacao type and its use to identify candidate genes regulating pod color.</title>
        <authorList>
            <person name="Motamayor J.C."/>
            <person name="Mockaitis K."/>
            <person name="Schmutz J."/>
            <person name="Haiminen N."/>
            <person name="Iii D.L."/>
            <person name="Cornejo O."/>
            <person name="Findley S.D."/>
            <person name="Zheng P."/>
            <person name="Utro F."/>
            <person name="Royaert S."/>
            <person name="Saski C."/>
            <person name="Jenkins J."/>
            <person name="Podicheti R."/>
            <person name="Zhao M."/>
            <person name="Scheffler B.E."/>
            <person name="Stack J.C."/>
            <person name="Feltus F.A."/>
            <person name="Mustiga G.M."/>
            <person name="Amores F."/>
            <person name="Phillips W."/>
            <person name="Marelli J.P."/>
            <person name="May G.D."/>
            <person name="Shapiro H."/>
            <person name="Ma J."/>
            <person name="Bustamante C.D."/>
            <person name="Schnell R.J."/>
            <person name="Main D."/>
            <person name="Gilbert D."/>
            <person name="Parida L."/>
            <person name="Kuhn D.N."/>
        </authorList>
    </citation>
    <scope>NUCLEOTIDE SEQUENCE [LARGE SCALE GENOMIC DNA]</scope>
    <source>
        <strain evidence="5">cv. Matina 1-6</strain>
    </source>
</reference>
<accession>A0A061DTH3</accession>
<organism evidence="4 5">
    <name type="scientific">Theobroma cacao</name>
    <name type="common">Cacao</name>
    <name type="synonym">Cocoa</name>
    <dbReference type="NCBI Taxonomy" id="3641"/>
    <lineage>
        <taxon>Eukaryota</taxon>
        <taxon>Viridiplantae</taxon>
        <taxon>Streptophyta</taxon>
        <taxon>Embryophyta</taxon>
        <taxon>Tracheophyta</taxon>
        <taxon>Spermatophyta</taxon>
        <taxon>Magnoliopsida</taxon>
        <taxon>eudicotyledons</taxon>
        <taxon>Gunneridae</taxon>
        <taxon>Pentapetalae</taxon>
        <taxon>rosids</taxon>
        <taxon>malvids</taxon>
        <taxon>Malvales</taxon>
        <taxon>Malvaceae</taxon>
        <taxon>Byttnerioideae</taxon>
        <taxon>Theobroma</taxon>
    </lineage>
</organism>
<dbReference type="Gramene" id="EOX96040">
    <property type="protein sequence ID" value="EOX96040"/>
    <property type="gene ID" value="TCM_005390"/>
</dbReference>
<dbReference type="STRING" id="3641.A0A061DTH3"/>
<dbReference type="AlphaFoldDB" id="A0A061DTH3"/>
<evidence type="ECO:0000256" key="1">
    <source>
        <dbReference type="ARBA" id="ARBA00006484"/>
    </source>
</evidence>
<evidence type="ECO:0000313" key="4">
    <source>
        <dbReference type="EMBL" id="EOX96040.1"/>
    </source>
</evidence>
<name>A0A061DTH3_THECC</name>
<dbReference type="PANTHER" id="PTHR43490:SF119">
    <property type="entry name" value="SHORT-CHAIN DEHYDROGENASE_REDUCTASE"/>
    <property type="match status" value="1"/>
</dbReference>
<evidence type="ECO:0000256" key="3">
    <source>
        <dbReference type="ARBA" id="ARBA00023002"/>
    </source>
</evidence>
<evidence type="ECO:0000313" key="5">
    <source>
        <dbReference type="Proteomes" id="UP000026915"/>
    </source>
</evidence>